<dbReference type="PANTHER" id="PTHR22926:SF3">
    <property type="entry name" value="UNDECAPRENYL-PHOSPHATE ALPHA-N-ACETYLGLUCOSAMINYL 1-PHOSPHATE TRANSFERASE"/>
    <property type="match status" value="1"/>
</dbReference>
<reference evidence="9 10" key="1">
    <citation type="submission" date="2012-10" db="EMBL/GenBank/DDBJ databases">
        <authorList>
            <person name="Harkins D.M."/>
            <person name="Durkin A.S."/>
            <person name="Brinkac L.M."/>
            <person name="Haft D.H."/>
            <person name="Selengut J.D."/>
            <person name="Sanka R."/>
            <person name="DePew J."/>
            <person name="Purushe J."/>
            <person name="Whelen A.C."/>
            <person name="Vinetz J.M."/>
            <person name="Sutton G.G."/>
            <person name="Nierman W.C."/>
            <person name="Fouts D.E."/>
        </authorList>
    </citation>
    <scope>NUCLEOTIDE SEQUENCE [LARGE SCALE GENOMIC DNA]</scope>
    <source>
        <strain evidence="9 10">2006001853</strain>
    </source>
</reference>
<evidence type="ECO:0000256" key="2">
    <source>
        <dbReference type="ARBA" id="ARBA00022475"/>
    </source>
</evidence>
<dbReference type="GO" id="GO:0016780">
    <property type="term" value="F:phosphotransferase activity, for other substituted phosphate groups"/>
    <property type="evidence" value="ECO:0007669"/>
    <property type="project" value="InterPro"/>
</dbReference>
<dbReference type="GO" id="GO:0009103">
    <property type="term" value="P:lipopolysaccharide biosynthetic process"/>
    <property type="evidence" value="ECO:0007669"/>
    <property type="project" value="TreeGrafter"/>
</dbReference>
<protein>
    <submittedName>
        <fullName evidence="9">Glycosyltransferase, group 4 family</fullName>
        <ecNumber evidence="9">2.7.8.-</ecNumber>
    </submittedName>
</protein>
<dbReference type="GO" id="GO:0071555">
    <property type="term" value="P:cell wall organization"/>
    <property type="evidence" value="ECO:0007669"/>
    <property type="project" value="TreeGrafter"/>
</dbReference>
<keyword evidence="7" id="KW-0479">Metal-binding</keyword>
<dbReference type="GO" id="GO:0044038">
    <property type="term" value="P:cell wall macromolecule biosynthetic process"/>
    <property type="evidence" value="ECO:0007669"/>
    <property type="project" value="TreeGrafter"/>
</dbReference>
<comment type="cofactor">
    <cofactor evidence="7">
        <name>Mg(2+)</name>
        <dbReference type="ChEBI" id="CHEBI:18420"/>
    </cofactor>
</comment>
<dbReference type="GO" id="GO:0046872">
    <property type="term" value="F:metal ion binding"/>
    <property type="evidence" value="ECO:0007669"/>
    <property type="project" value="UniProtKB-KW"/>
</dbReference>
<dbReference type="AlphaFoldDB" id="A0A828YWM0"/>
<feature type="transmembrane region" description="Helical" evidence="8">
    <location>
        <begin position="335"/>
        <end position="356"/>
    </location>
</feature>
<comment type="subcellular location">
    <subcellularLocation>
        <location evidence="1">Cell membrane</location>
        <topology evidence="1">Multi-pass membrane protein</topology>
    </subcellularLocation>
</comment>
<comment type="caution">
    <text evidence="9">The sequence shown here is derived from an EMBL/GenBank/DDBJ whole genome shotgun (WGS) entry which is preliminary data.</text>
</comment>
<evidence type="ECO:0000256" key="7">
    <source>
        <dbReference type="PIRSR" id="PIRSR600715-1"/>
    </source>
</evidence>
<feature type="binding site" evidence="7">
    <location>
        <position position="178"/>
    </location>
    <ligand>
        <name>Mg(2+)</name>
        <dbReference type="ChEBI" id="CHEBI:18420"/>
    </ligand>
</feature>
<keyword evidence="3 9" id="KW-0808">Transferase</keyword>
<feature type="transmembrane region" description="Helical" evidence="8">
    <location>
        <begin position="76"/>
        <end position="95"/>
    </location>
</feature>
<proteinExistence type="predicted"/>
<gene>
    <name evidence="9" type="ORF">LEP1GSC036_1522</name>
</gene>
<sequence>MAIKIVSISDCSEASSFQAGSLVKLFSFLWNPGLLCVLVFLVTSFFSWIYLHSERFGISDISNERSMHVGTTKKSGGIWIFLPVFCLAVFWFGGFEIPDRKILLFFTGLLFFFSIGLADDLFSLGSGFRLVLEFFFLFIFFLLEPIRFSFLGFDTGYVPGLSTFLLIVYVLFVVNVCNFMDGLDSYLSSHFLLSVFAFPFLFQSQLPSVFFWICAGVFGFLGFNLPKAKLFLGDAGSLPLGYSIAVLPLLFIQEKNWGQFEITSSFFLLPVFFVDGVITILLRLKDGENILKAHRRHLYQLVAVNSANKGLVAFLFTVANLPAMFLFAIHRNAGFPGSIVFWFCLVSYAGLYFFLFRRFGFSSRHP</sequence>
<keyword evidence="2" id="KW-1003">Cell membrane</keyword>
<evidence type="ECO:0000256" key="6">
    <source>
        <dbReference type="ARBA" id="ARBA00023136"/>
    </source>
</evidence>
<evidence type="ECO:0000313" key="10">
    <source>
        <dbReference type="Proteomes" id="UP000001338"/>
    </source>
</evidence>
<feature type="binding site" evidence="7">
    <location>
        <position position="234"/>
    </location>
    <ligand>
        <name>Mg(2+)</name>
        <dbReference type="ChEBI" id="CHEBI:18420"/>
    </ligand>
</feature>
<evidence type="ECO:0000256" key="1">
    <source>
        <dbReference type="ARBA" id="ARBA00004651"/>
    </source>
</evidence>
<feature type="transmembrane region" description="Helical" evidence="8">
    <location>
        <begin position="130"/>
        <end position="150"/>
    </location>
</feature>
<feature type="transmembrane region" description="Helical" evidence="8">
    <location>
        <begin position="209"/>
        <end position="225"/>
    </location>
</feature>
<dbReference type="GO" id="GO:0005886">
    <property type="term" value="C:plasma membrane"/>
    <property type="evidence" value="ECO:0007669"/>
    <property type="project" value="UniProtKB-SubCell"/>
</dbReference>
<name>A0A828YWM0_9LEPT</name>
<feature type="transmembrane region" description="Helical" evidence="8">
    <location>
        <begin position="156"/>
        <end position="174"/>
    </location>
</feature>
<dbReference type="Proteomes" id="UP000001338">
    <property type="component" value="Unassembled WGS sequence"/>
</dbReference>
<accession>A0A828YWM0</accession>
<feature type="transmembrane region" description="Helical" evidence="8">
    <location>
        <begin position="101"/>
        <end position="118"/>
    </location>
</feature>
<dbReference type="EMBL" id="AFLV02000081">
    <property type="protein sequence ID" value="EKR62278.1"/>
    <property type="molecule type" value="Genomic_DNA"/>
</dbReference>
<keyword evidence="5 8" id="KW-1133">Transmembrane helix</keyword>
<keyword evidence="6 8" id="KW-0472">Membrane</keyword>
<organism evidence="9 10">
    <name type="scientific">Leptospira weilii str. 2006001853</name>
    <dbReference type="NCBI Taxonomy" id="1001589"/>
    <lineage>
        <taxon>Bacteria</taxon>
        <taxon>Pseudomonadati</taxon>
        <taxon>Spirochaetota</taxon>
        <taxon>Spirochaetia</taxon>
        <taxon>Leptospirales</taxon>
        <taxon>Leptospiraceae</taxon>
        <taxon>Leptospira</taxon>
    </lineage>
</organism>
<evidence type="ECO:0000256" key="8">
    <source>
        <dbReference type="SAM" id="Phobius"/>
    </source>
</evidence>
<dbReference type="Pfam" id="PF00953">
    <property type="entry name" value="Glycos_transf_4"/>
    <property type="match status" value="1"/>
</dbReference>
<evidence type="ECO:0000313" key="9">
    <source>
        <dbReference type="EMBL" id="EKR62278.1"/>
    </source>
</evidence>
<dbReference type="EC" id="2.7.8.-" evidence="9"/>
<feature type="transmembrane region" description="Helical" evidence="8">
    <location>
        <begin position="264"/>
        <end position="284"/>
    </location>
</feature>
<feature type="transmembrane region" description="Helical" evidence="8">
    <location>
        <begin position="29"/>
        <end position="51"/>
    </location>
</feature>
<dbReference type="InterPro" id="IPR000715">
    <property type="entry name" value="Glycosyl_transferase_4"/>
</dbReference>
<dbReference type="PANTHER" id="PTHR22926">
    <property type="entry name" value="PHOSPHO-N-ACETYLMURAMOYL-PENTAPEPTIDE-TRANSFERASE"/>
    <property type="match status" value="1"/>
</dbReference>
<evidence type="ECO:0000256" key="3">
    <source>
        <dbReference type="ARBA" id="ARBA00022679"/>
    </source>
</evidence>
<evidence type="ECO:0000256" key="5">
    <source>
        <dbReference type="ARBA" id="ARBA00022989"/>
    </source>
</evidence>
<evidence type="ECO:0000256" key="4">
    <source>
        <dbReference type="ARBA" id="ARBA00022692"/>
    </source>
</evidence>
<keyword evidence="7" id="KW-0460">Magnesium</keyword>
<feature type="transmembrane region" description="Helical" evidence="8">
    <location>
        <begin position="232"/>
        <end position="252"/>
    </location>
</feature>
<keyword evidence="4 8" id="KW-0812">Transmembrane</keyword>